<accession>A0A1I2P1A7</accession>
<dbReference type="RefSeq" id="WP_092788485.1">
    <property type="nucleotide sequence ID" value="NZ_JBHRVW010000002.1"/>
</dbReference>
<evidence type="ECO:0000313" key="2">
    <source>
        <dbReference type="Proteomes" id="UP000199642"/>
    </source>
</evidence>
<sequence>MDSLLKKMNFKEGMKIKIWNLPEELHHLRSDWNKSGHLAKESEKADFLLAFVQSEDEIKDIFPQLEKTCKSDELLWMAYPKGSSKKYKVSINRDSGWGIAGKYDFEVVRQIAINEDWSALRFRSIKFIKTLSRKFSTKDQ</sequence>
<dbReference type="AlphaFoldDB" id="A0A1I2P1A7"/>
<dbReference type="EMBL" id="FOPC01000001">
    <property type="protein sequence ID" value="SFG07486.1"/>
    <property type="molecule type" value="Genomic_DNA"/>
</dbReference>
<dbReference type="OrthoDB" id="9800461at2"/>
<organism evidence="1 2">
    <name type="scientific">Algoriphagus hitonicola</name>
    <dbReference type="NCBI Taxonomy" id="435880"/>
    <lineage>
        <taxon>Bacteria</taxon>
        <taxon>Pseudomonadati</taxon>
        <taxon>Bacteroidota</taxon>
        <taxon>Cytophagia</taxon>
        <taxon>Cytophagales</taxon>
        <taxon>Cyclobacteriaceae</taxon>
        <taxon>Algoriphagus</taxon>
    </lineage>
</organism>
<name>A0A1I2P1A7_9BACT</name>
<evidence type="ECO:0008006" key="3">
    <source>
        <dbReference type="Google" id="ProtNLM"/>
    </source>
</evidence>
<keyword evidence="2" id="KW-1185">Reference proteome</keyword>
<protein>
    <recommendedName>
        <fullName evidence="3">DUF3052 domain-containing protein</fullName>
    </recommendedName>
</protein>
<proteinExistence type="predicted"/>
<dbReference type="STRING" id="435880.SAMN04487988_101315"/>
<evidence type="ECO:0000313" key="1">
    <source>
        <dbReference type="EMBL" id="SFG07486.1"/>
    </source>
</evidence>
<dbReference type="Proteomes" id="UP000199642">
    <property type="component" value="Unassembled WGS sequence"/>
</dbReference>
<reference evidence="2" key="1">
    <citation type="submission" date="2016-10" db="EMBL/GenBank/DDBJ databases">
        <authorList>
            <person name="Varghese N."/>
            <person name="Submissions S."/>
        </authorList>
    </citation>
    <scope>NUCLEOTIDE SEQUENCE [LARGE SCALE GENOMIC DNA]</scope>
    <source>
        <strain evidence="2">DSM 19315</strain>
    </source>
</reference>
<gene>
    <name evidence="1" type="ORF">SAMN04487988_101315</name>
</gene>